<protein>
    <submittedName>
        <fullName evidence="3">Phosphoglycerate mutase</fullName>
    </submittedName>
</protein>
<dbReference type="InterPro" id="IPR029033">
    <property type="entry name" value="His_PPase_superfam"/>
</dbReference>
<feature type="binding site" evidence="2">
    <location>
        <begin position="8"/>
        <end position="15"/>
    </location>
    <ligand>
        <name>substrate</name>
    </ligand>
</feature>
<feature type="binding site" evidence="2">
    <location>
        <position position="60"/>
    </location>
    <ligand>
        <name>substrate</name>
    </ligand>
</feature>
<dbReference type="InterPro" id="IPR013078">
    <property type="entry name" value="His_Pase_superF_clade-1"/>
</dbReference>
<proteinExistence type="predicted"/>
<reference evidence="3 4" key="1">
    <citation type="submission" date="2017-09" db="EMBL/GenBank/DDBJ databases">
        <title>Depth-based differentiation of microbial function through sediment-hosted aquifers and enrichment of novel symbionts in the deep terrestrial subsurface.</title>
        <authorList>
            <person name="Probst A.J."/>
            <person name="Ladd B."/>
            <person name="Jarett J.K."/>
            <person name="Geller-Mcgrath D.E."/>
            <person name="Sieber C.M."/>
            <person name="Emerson J.B."/>
            <person name="Anantharaman K."/>
            <person name="Thomas B.C."/>
            <person name="Malmstrom R."/>
            <person name="Stieglmeier M."/>
            <person name="Klingl A."/>
            <person name="Woyke T."/>
            <person name="Ryan C.M."/>
            <person name="Banfield J.F."/>
        </authorList>
    </citation>
    <scope>NUCLEOTIDE SEQUENCE [LARGE SCALE GENOMIC DNA]</scope>
    <source>
        <strain evidence="3">CG10_big_fil_rev_8_21_14_0_10_42_12</strain>
    </source>
</reference>
<dbReference type="CDD" id="cd07067">
    <property type="entry name" value="HP_PGM_like"/>
    <property type="match status" value="1"/>
</dbReference>
<feature type="active site" description="Proton donor/acceptor" evidence="1">
    <location>
        <position position="85"/>
    </location>
</feature>
<accession>A0A2H0QXF3</accession>
<dbReference type="InterPro" id="IPR050275">
    <property type="entry name" value="PGM_Phosphatase"/>
</dbReference>
<gene>
    <name evidence="3" type="ORF">COV34_00085</name>
</gene>
<evidence type="ECO:0000313" key="3">
    <source>
        <dbReference type="EMBL" id="PIR38937.1"/>
    </source>
</evidence>
<dbReference type="InterPro" id="IPR001345">
    <property type="entry name" value="PG/BPGM_mutase_AS"/>
</dbReference>
<dbReference type="PANTHER" id="PTHR48100:SF44">
    <property type="entry name" value="PHOSPHATASE C1620.13-RELATED"/>
    <property type="match status" value="1"/>
</dbReference>
<evidence type="ECO:0000313" key="4">
    <source>
        <dbReference type="Proteomes" id="UP000231333"/>
    </source>
</evidence>
<dbReference type="PIRSF" id="PIRSF000709">
    <property type="entry name" value="6PFK_2-Ptase"/>
    <property type="match status" value="1"/>
</dbReference>
<dbReference type="SUPFAM" id="SSF53254">
    <property type="entry name" value="Phosphoglycerate mutase-like"/>
    <property type="match status" value="1"/>
</dbReference>
<dbReference type="PROSITE" id="PS00175">
    <property type="entry name" value="PG_MUTASE"/>
    <property type="match status" value="1"/>
</dbReference>
<dbReference type="AlphaFoldDB" id="A0A2H0QXF3"/>
<organism evidence="3 4">
    <name type="scientific">Candidatus Zambryskibacteria bacterium CG10_big_fil_rev_8_21_14_0_10_42_12</name>
    <dbReference type="NCBI Taxonomy" id="1975115"/>
    <lineage>
        <taxon>Bacteria</taxon>
        <taxon>Candidatus Zambryskiibacteriota</taxon>
    </lineage>
</organism>
<dbReference type="SMART" id="SM00855">
    <property type="entry name" value="PGAM"/>
    <property type="match status" value="1"/>
</dbReference>
<feature type="active site" description="Tele-phosphohistidine intermediate" evidence="1">
    <location>
        <position position="9"/>
    </location>
</feature>
<evidence type="ECO:0000256" key="2">
    <source>
        <dbReference type="PIRSR" id="PIRSR613078-2"/>
    </source>
</evidence>
<dbReference type="PANTHER" id="PTHR48100">
    <property type="entry name" value="BROAD-SPECIFICITY PHOSPHATASE YOR283W-RELATED"/>
    <property type="match status" value="1"/>
</dbReference>
<dbReference type="GO" id="GO:0016791">
    <property type="term" value="F:phosphatase activity"/>
    <property type="evidence" value="ECO:0007669"/>
    <property type="project" value="TreeGrafter"/>
</dbReference>
<evidence type="ECO:0000256" key="1">
    <source>
        <dbReference type="PIRSR" id="PIRSR613078-1"/>
    </source>
</evidence>
<name>A0A2H0QXF3_9BACT</name>
<dbReference type="Proteomes" id="UP000231333">
    <property type="component" value="Unassembled WGS sequence"/>
</dbReference>
<dbReference type="Gene3D" id="3.40.50.1240">
    <property type="entry name" value="Phosphoglycerate mutase-like"/>
    <property type="match status" value="1"/>
</dbReference>
<dbReference type="EMBL" id="PCXL01000003">
    <property type="protein sequence ID" value="PIR38937.1"/>
    <property type="molecule type" value="Genomic_DNA"/>
</dbReference>
<dbReference type="GO" id="GO:0005829">
    <property type="term" value="C:cytosol"/>
    <property type="evidence" value="ECO:0007669"/>
    <property type="project" value="TreeGrafter"/>
</dbReference>
<comment type="caution">
    <text evidence="3">The sequence shown here is derived from an EMBL/GenBank/DDBJ whole genome shotgun (WGS) entry which is preliminary data.</text>
</comment>
<sequence length="205" mass="22969">MLKIYITRHGQDTDNLAGLLNGHRDNPLTPGGIEQAHGIADKIKDAEVQFDAIYTSPLQRALETAKIISEKTNSPAPKKEGLLIERNFGIMTGKNISDIEKLCAPDILKAQVITYFLDPDGAETFPDLIARAKLLLDKIYTKHRSGDILLVTHGDIGKMIYAQYYNIDWEQILTEFNFGNCDLLLLSENSPANESHVFQILQHNH</sequence>
<dbReference type="Pfam" id="PF00300">
    <property type="entry name" value="His_Phos_1"/>
    <property type="match status" value="1"/>
</dbReference>